<sequence length="163" mass="18855">MDALKLLTQQHAEAADLFERFEKAGKNARKTKEQLCQKLGDALTIHNTIEEKIFYPATKDARTEELLREAVEEHLAVKRLLADILQTDLGDAQFDAKMKVAQEQFQHHRQEEEKELFPVVRKMMERDELEQLGEEMEQLGNELKQQAAPRDQVLGETDHPAHI</sequence>
<dbReference type="InterPro" id="IPR012312">
    <property type="entry name" value="Hemerythrin-like"/>
</dbReference>
<gene>
    <name evidence="3" type="ORF">AMYX_28520</name>
</gene>
<name>A0A7I9VNY3_9BACT</name>
<organism evidence="3 4">
    <name type="scientific">Anaeromyxobacter diazotrophicus</name>
    <dbReference type="NCBI Taxonomy" id="2590199"/>
    <lineage>
        <taxon>Bacteria</taxon>
        <taxon>Pseudomonadati</taxon>
        <taxon>Myxococcota</taxon>
        <taxon>Myxococcia</taxon>
        <taxon>Myxococcales</taxon>
        <taxon>Cystobacterineae</taxon>
        <taxon>Anaeromyxobacteraceae</taxon>
        <taxon>Anaeromyxobacter</taxon>
    </lineage>
</organism>
<dbReference type="PANTHER" id="PTHR35585">
    <property type="entry name" value="HHE DOMAIN PROTEIN (AFU_ORTHOLOGUE AFUA_4G00730)"/>
    <property type="match status" value="1"/>
</dbReference>
<dbReference type="RefSeq" id="WP_176066327.1">
    <property type="nucleotide sequence ID" value="NZ_BJTG01000006.1"/>
</dbReference>
<dbReference type="Proteomes" id="UP000503640">
    <property type="component" value="Unassembled WGS sequence"/>
</dbReference>
<dbReference type="EMBL" id="BJTG01000006">
    <property type="protein sequence ID" value="GEJ58111.1"/>
    <property type="molecule type" value="Genomic_DNA"/>
</dbReference>
<evidence type="ECO:0000259" key="2">
    <source>
        <dbReference type="Pfam" id="PF01814"/>
    </source>
</evidence>
<dbReference type="Gene3D" id="1.20.120.520">
    <property type="entry name" value="nmb1532 protein domain like"/>
    <property type="match status" value="1"/>
</dbReference>
<protein>
    <recommendedName>
        <fullName evidence="2">Hemerythrin-like domain-containing protein</fullName>
    </recommendedName>
</protein>
<dbReference type="Pfam" id="PF01814">
    <property type="entry name" value="Hemerythrin"/>
    <property type="match status" value="1"/>
</dbReference>
<evidence type="ECO:0000313" key="3">
    <source>
        <dbReference type="EMBL" id="GEJ58111.1"/>
    </source>
</evidence>
<keyword evidence="4" id="KW-1185">Reference proteome</keyword>
<proteinExistence type="predicted"/>
<accession>A0A7I9VNY3</accession>
<feature type="region of interest" description="Disordered" evidence="1">
    <location>
        <begin position="142"/>
        <end position="163"/>
    </location>
</feature>
<dbReference type="AlphaFoldDB" id="A0A7I9VNY3"/>
<feature type="domain" description="Hemerythrin-like" evidence="2">
    <location>
        <begin position="3"/>
        <end position="119"/>
    </location>
</feature>
<evidence type="ECO:0000313" key="4">
    <source>
        <dbReference type="Proteomes" id="UP000503640"/>
    </source>
</evidence>
<evidence type="ECO:0000256" key="1">
    <source>
        <dbReference type="SAM" id="MobiDB-lite"/>
    </source>
</evidence>
<dbReference type="PANTHER" id="PTHR35585:SF1">
    <property type="entry name" value="HHE DOMAIN PROTEIN (AFU_ORTHOLOGUE AFUA_4G00730)"/>
    <property type="match status" value="1"/>
</dbReference>
<comment type="caution">
    <text evidence="3">The sequence shown here is derived from an EMBL/GenBank/DDBJ whole genome shotgun (WGS) entry which is preliminary data.</text>
</comment>
<reference evidence="4" key="1">
    <citation type="journal article" date="2020" name="Appl. Environ. Microbiol.">
        <title>Diazotrophic Anaeromyxobacter Isolates from Soils.</title>
        <authorList>
            <person name="Masuda Y."/>
            <person name="Yamanaka H."/>
            <person name="Xu Z.X."/>
            <person name="Shiratori Y."/>
            <person name="Aono T."/>
            <person name="Amachi S."/>
            <person name="Senoo K."/>
            <person name="Itoh H."/>
        </authorList>
    </citation>
    <scope>NUCLEOTIDE SEQUENCE [LARGE SCALE GENOMIC DNA]</scope>
    <source>
        <strain evidence="4">R267</strain>
    </source>
</reference>